<accession>A0A9N9P8J4</accession>
<reference evidence="1" key="1">
    <citation type="submission" date="2021-06" db="EMBL/GenBank/DDBJ databases">
        <authorList>
            <person name="Kallberg Y."/>
            <person name="Tangrot J."/>
            <person name="Rosling A."/>
        </authorList>
    </citation>
    <scope>NUCLEOTIDE SEQUENCE</scope>
    <source>
        <strain evidence="1">MA453B</strain>
    </source>
</reference>
<name>A0A9N9P8J4_9GLOM</name>
<sequence length="114" mass="12887">QEEHQAQRILNVLFPNTSRRSWLSTKISELTQEFSKFQLSCTTVFARNNAHGTARAVLLGSKGIENPNNPKNDTETYWIKLSDEIVNLVSAPYILLGNSEGSILKKKKWVKKVA</sequence>
<proteinExistence type="predicted"/>
<comment type="caution">
    <text evidence="1">The sequence shown here is derived from an EMBL/GenBank/DDBJ whole genome shotgun (WGS) entry which is preliminary data.</text>
</comment>
<dbReference type="EMBL" id="CAJVPY010031596">
    <property type="protein sequence ID" value="CAG8796777.1"/>
    <property type="molecule type" value="Genomic_DNA"/>
</dbReference>
<feature type="non-terminal residue" evidence="1">
    <location>
        <position position="114"/>
    </location>
</feature>
<keyword evidence="2" id="KW-1185">Reference proteome</keyword>
<feature type="non-terminal residue" evidence="1">
    <location>
        <position position="1"/>
    </location>
</feature>
<evidence type="ECO:0000313" key="2">
    <source>
        <dbReference type="Proteomes" id="UP000789405"/>
    </source>
</evidence>
<protein>
    <submittedName>
        <fullName evidence="1">27790_t:CDS:1</fullName>
    </submittedName>
</protein>
<dbReference type="Proteomes" id="UP000789405">
    <property type="component" value="Unassembled WGS sequence"/>
</dbReference>
<organism evidence="1 2">
    <name type="scientific">Dentiscutata erythropus</name>
    <dbReference type="NCBI Taxonomy" id="1348616"/>
    <lineage>
        <taxon>Eukaryota</taxon>
        <taxon>Fungi</taxon>
        <taxon>Fungi incertae sedis</taxon>
        <taxon>Mucoromycota</taxon>
        <taxon>Glomeromycotina</taxon>
        <taxon>Glomeromycetes</taxon>
        <taxon>Diversisporales</taxon>
        <taxon>Gigasporaceae</taxon>
        <taxon>Dentiscutata</taxon>
    </lineage>
</organism>
<dbReference type="AlphaFoldDB" id="A0A9N9P8J4"/>
<gene>
    <name evidence="1" type="ORF">DERYTH_LOCUS22551</name>
</gene>
<evidence type="ECO:0000313" key="1">
    <source>
        <dbReference type="EMBL" id="CAG8796777.1"/>
    </source>
</evidence>